<dbReference type="AlphaFoldDB" id="D7TT39"/>
<keyword evidence="3" id="KW-1185">Reference proteome</keyword>
<dbReference type="Proteomes" id="UP000009183">
    <property type="component" value="Chromosome 14"/>
</dbReference>
<dbReference type="PANTHER" id="PTHR12161:SF16">
    <property type="entry name" value="REGULATOR OF VPS4 ACTIVITY IN THE MVB PATHWAY PROTEIN"/>
    <property type="match status" value="1"/>
</dbReference>
<dbReference type="HOGENOM" id="CLU_037652_4_0_1"/>
<dbReference type="eggNOG" id="KOG2027">
    <property type="taxonomic scope" value="Eukaryota"/>
</dbReference>
<dbReference type="GO" id="GO:0015031">
    <property type="term" value="P:protein transport"/>
    <property type="evidence" value="ECO:0007669"/>
    <property type="project" value="InterPro"/>
</dbReference>
<dbReference type="InterPro" id="IPR042277">
    <property type="entry name" value="IST1-like"/>
</dbReference>
<dbReference type="FunFam" id="1.20.1260.60:FF:000002">
    <property type="entry name" value="Vacuolar protein sorting-associated protein IST1"/>
    <property type="match status" value="1"/>
</dbReference>
<protein>
    <recommendedName>
        <fullName evidence="4">IST1-like protein</fullName>
    </recommendedName>
</protein>
<evidence type="ECO:0000313" key="3">
    <source>
        <dbReference type="Proteomes" id="UP000009183"/>
    </source>
</evidence>
<sequence length="156" mass="17867">MGKKLDYLLGRSFKISKLKTLVNLAISRLAVLKNQRQVRCSHARTDVIQLLNLGHQEPALLRVEYVIKEQNMLDVFLMIEAYCHLLIERITLFQNKECPDELKEAVSSLIFATSRCGGFPELQQIREMFVSRFGKEFAARAAELQNNCGVNLKARI</sequence>
<dbReference type="STRING" id="29760.D7TT39"/>
<proteinExistence type="inferred from homology"/>
<dbReference type="InParanoid" id="D7TT39"/>
<dbReference type="OrthoDB" id="29853at2759"/>
<dbReference type="InterPro" id="IPR005061">
    <property type="entry name" value="Ist1"/>
</dbReference>
<evidence type="ECO:0008006" key="4">
    <source>
        <dbReference type="Google" id="ProtNLM"/>
    </source>
</evidence>
<comment type="similarity">
    <text evidence="1">Belongs to the IST1 family.</text>
</comment>
<dbReference type="PaxDb" id="29760-VIT_14s0006g03050.t01"/>
<dbReference type="Pfam" id="PF03398">
    <property type="entry name" value="Ist1"/>
    <property type="match status" value="1"/>
</dbReference>
<dbReference type="EMBL" id="FN596245">
    <property type="protein sequence ID" value="CBI33661.3"/>
    <property type="molecule type" value="Genomic_DNA"/>
</dbReference>
<dbReference type="Gene3D" id="1.20.1260.60">
    <property type="entry name" value="Vacuolar protein sorting-associated protein Ist1"/>
    <property type="match status" value="1"/>
</dbReference>
<organism evidence="2 3">
    <name type="scientific">Vitis vinifera</name>
    <name type="common">Grape</name>
    <dbReference type="NCBI Taxonomy" id="29760"/>
    <lineage>
        <taxon>Eukaryota</taxon>
        <taxon>Viridiplantae</taxon>
        <taxon>Streptophyta</taxon>
        <taxon>Embryophyta</taxon>
        <taxon>Tracheophyta</taxon>
        <taxon>Spermatophyta</taxon>
        <taxon>Magnoliopsida</taxon>
        <taxon>eudicotyledons</taxon>
        <taxon>Gunneridae</taxon>
        <taxon>Pentapetalae</taxon>
        <taxon>rosids</taxon>
        <taxon>Vitales</taxon>
        <taxon>Vitaceae</taxon>
        <taxon>Viteae</taxon>
        <taxon>Vitis</taxon>
    </lineage>
</organism>
<dbReference type="PANTHER" id="PTHR12161">
    <property type="entry name" value="IST1 FAMILY MEMBER"/>
    <property type="match status" value="1"/>
</dbReference>
<accession>D7TT39</accession>
<dbReference type="GO" id="GO:0008104">
    <property type="term" value="P:intracellular protein localization"/>
    <property type="evidence" value="ECO:0000318"/>
    <property type="project" value="GO_Central"/>
</dbReference>
<dbReference type="OMA" id="HERCALV"/>
<evidence type="ECO:0000256" key="1">
    <source>
        <dbReference type="ARBA" id="ARBA00005536"/>
    </source>
</evidence>
<gene>
    <name evidence="2" type="ordered locus">VIT_14s0006g03050</name>
</gene>
<reference evidence="3" key="1">
    <citation type="journal article" date="2007" name="Nature">
        <title>The grapevine genome sequence suggests ancestral hexaploidization in major angiosperm phyla.</title>
        <authorList>
            <consortium name="The French-Italian Public Consortium for Grapevine Genome Characterization."/>
            <person name="Jaillon O."/>
            <person name="Aury J.-M."/>
            <person name="Noel B."/>
            <person name="Policriti A."/>
            <person name="Clepet C."/>
            <person name="Casagrande A."/>
            <person name="Choisne N."/>
            <person name="Aubourg S."/>
            <person name="Vitulo N."/>
            <person name="Jubin C."/>
            <person name="Vezzi A."/>
            <person name="Legeai F."/>
            <person name="Hugueney P."/>
            <person name="Dasilva C."/>
            <person name="Horner D."/>
            <person name="Mica E."/>
            <person name="Jublot D."/>
            <person name="Poulain J."/>
            <person name="Bruyere C."/>
            <person name="Billault A."/>
            <person name="Segurens B."/>
            <person name="Gouyvenoux M."/>
            <person name="Ugarte E."/>
            <person name="Cattonaro F."/>
            <person name="Anthouard V."/>
            <person name="Vico V."/>
            <person name="Del Fabbro C."/>
            <person name="Alaux M."/>
            <person name="Di Gaspero G."/>
            <person name="Dumas V."/>
            <person name="Felice N."/>
            <person name="Paillard S."/>
            <person name="Juman I."/>
            <person name="Moroldo M."/>
            <person name="Scalabrin S."/>
            <person name="Canaguier A."/>
            <person name="Le Clainche I."/>
            <person name="Malacrida G."/>
            <person name="Durand E."/>
            <person name="Pesole G."/>
            <person name="Laucou V."/>
            <person name="Chatelet P."/>
            <person name="Merdinoglu D."/>
            <person name="Delledonne M."/>
            <person name="Pezzotti M."/>
            <person name="Lecharny A."/>
            <person name="Scarpelli C."/>
            <person name="Artiguenave F."/>
            <person name="Pe M.E."/>
            <person name="Valle G."/>
            <person name="Morgante M."/>
            <person name="Caboche M."/>
            <person name="Adam-Blondon A.-F."/>
            <person name="Weissenbach J."/>
            <person name="Quetier F."/>
            <person name="Wincker P."/>
        </authorList>
    </citation>
    <scope>NUCLEOTIDE SEQUENCE [LARGE SCALE GENOMIC DNA]</scope>
    <source>
        <strain evidence="3">cv. Pinot noir / PN40024</strain>
    </source>
</reference>
<name>D7TT39_VITVI</name>
<evidence type="ECO:0000313" key="2">
    <source>
        <dbReference type="EMBL" id="CBI33661.3"/>
    </source>
</evidence>